<evidence type="ECO:0000259" key="2">
    <source>
        <dbReference type="Pfam" id="PF22725"/>
    </source>
</evidence>
<reference evidence="3 4" key="1">
    <citation type="submission" date="2016-08" db="EMBL/GenBank/DDBJ databases">
        <authorList>
            <person name="Seilhamer J.J."/>
        </authorList>
    </citation>
    <scope>NUCLEOTIDE SEQUENCE [LARGE SCALE GENOMIC DNA]</scope>
    <source>
        <strain evidence="3 4">P1-7</strain>
    </source>
</reference>
<evidence type="ECO:0000313" key="3">
    <source>
        <dbReference type="EMBL" id="SCB41687.1"/>
    </source>
</evidence>
<accession>A0A1C3WNU6</accession>
<dbReference type="Gene3D" id="3.40.50.720">
    <property type="entry name" value="NAD(P)-binding Rossmann-like Domain"/>
    <property type="match status" value="1"/>
</dbReference>
<dbReference type="InterPro" id="IPR036291">
    <property type="entry name" value="NAD(P)-bd_dom_sf"/>
</dbReference>
<feature type="domain" description="GFO/IDH/MocA-like oxidoreductase" evidence="2">
    <location>
        <begin position="133"/>
        <end position="252"/>
    </location>
</feature>
<proteinExistence type="predicted"/>
<sequence length="339" mass="36851">MSRLRIAIVGAGFMGRLHARVVADSDLAEVSAIIDPNVELGRQAADEFGVPHFADVASALSAGAADAYIVAAPDRLHEAVTCELLEASKPVLLEKPMAHTLDAAKTIARTAKRSGARLLVAHILRFDPRYCEAAVAVREGRIGQPIHASSGRFTKRDVGQRMNGKSSVCFYLGIHDIDMLQWISGADVTSVYSRAVSKLMPSLGIASEDAIFSTVEMSNGMSGQLYFGWTLPDTAPTGIWARTEVVGTDGLIDLDVRDHGLRLLSRGSWSLPDSQHWPTTNGHIVGDLYEEVRHFISAVRFEKPFVMPVEDALRAVAVNDAILRSVDTGKREAVEDWHI</sequence>
<dbReference type="InterPro" id="IPR051450">
    <property type="entry name" value="Gfo/Idh/MocA_Oxidoreductases"/>
</dbReference>
<dbReference type="InterPro" id="IPR000683">
    <property type="entry name" value="Gfo/Idh/MocA-like_OxRdtase_N"/>
</dbReference>
<dbReference type="RefSeq" id="WP_037197645.1">
    <property type="nucleotide sequence ID" value="NZ_FMAF01000014.1"/>
</dbReference>
<dbReference type="SUPFAM" id="SSF51735">
    <property type="entry name" value="NAD(P)-binding Rossmann-fold domains"/>
    <property type="match status" value="1"/>
</dbReference>
<dbReference type="Pfam" id="PF22725">
    <property type="entry name" value="GFO_IDH_MocA_C3"/>
    <property type="match status" value="1"/>
</dbReference>
<dbReference type="PANTHER" id="PTHR43377:SF1">
    <property type="entry name" value="BILIVERDIN REDUCTASE A"/>
    <property type="match status" value="1"/>
</dbReference>
<dbReference type="GO" id="GO:0000166">
    <property type="term" value="F:nucleotide binding"/>
    <property type="evidence" value="ECO:0007669"/>
    <property type="project" value="InterPro"/>
</dbReference>
<dbReference type="OrthoDB" id="9815825at2"/>
<dbReference type="EMBL" id="FMAF01000014">
    <property type="protein sequence ID" value="SCB41687.1"/>
    <property type="molecule type" value="Genomic_DNA"/>
</dbReference>
<dbReference type="Pfam" id="PF01408">
    <property type="entry name" value="GFO_IDH_MocA"/>
    <property type="match status" value="1"/>
</dbReference>
<dbReference type="AlphaFoldDB" id="A0A1C3WNU6"/>
<name>A0A1C3WNU6_9HYPH</name>
<gene>
    <name evidence="3" type="ORF">GA0061101_11453</name>
</gene>
<dbReference type="Gene3D" id="3.30.360.10">
    <property type="entry name" value="Dihydrodipicolinate Reductase, domain 2"/>
    <property type="match status" value="1"/>
</dbReference>
<protein>
    <submittedName>
        <fullName evidence="3">Predicted dehydrogenase</fullName>
    </submittedName>
</protein>
<feature type="domain" description="Gfo/Idh/MocA-like oxidoreductase N-terminal" evidence="1">
    <location>
        <begin position="4"/>
        <end position="122"/>
    </location>
</feature>
<dbReference type="Proteomes" id="UP000199205">
    <property type="component" value="Unassembled WGS sequence"/>
</dbReference>
<dbReference type="SUPFAM" id="SSF55347">
    <property type="entry name" value="Glyceraldehyde-3-phosphate dehydrogenase-like, C-terminal domain"/>
    <property type="match status" value="1"/>
</dbReference>
<dbReference type="InterPro" id="IPR055170">
    <property type="entry name" value="GFO_IDH_MocA-like_dom"/>
</dbReference>
<dbReference type="PANTHER" id="PTHR43377">
    <property type="entry name" value="BILIVERDIN REDUCTASE A"/>
    <property type="match status" value="1"/>
</dbReference>
<evidence type="ECO:0000313" key="4">
    <source>
        <dbReference type="Proteomes" id="UP000199205"/>
    </source>
</evidence>
<evidence type="ECO:0000259" key="1">
    <source>
        <dbReference type="Pfam" id="PF01408"/>
    </source>
</evidence>
<organism evidence="3 4">
    <name type="scientific">Rhizobium lusitanum</name>
    <dbReference type="NCBI Taxonomy" id="293958"/>
    <lineage>
        <taxon>Bacteria</taxon>
        <taxon>Pseudomonadati</taxon>
        <taxon>Pseudomonadota</taxon>
        <taxon>Alphaproteobacteria</taxon>
        <taxon>Hyphomicrobiales</taxon>
        <taxon>Rhizobiaceae</taxon>
        <taxon>Rhizobium/Agrobacterium group</taxon>
        <taxon>Rhizobium</taxon>
    </lineage>
</organism>